<keyword evidence="9" id="KW-0460">Magnesium</keyword>
<evidence type="ECO:0000256" key="10">
    <source>
        <dbReference type="ARBA" id="ARBA00023172"/>
    </source>
</evidence>
<evidence type="ECO:0000259" key="15">
    <source>
        <dbReference type="PROSITE" id="PS50160"/>
    </source>
</evidence>
<feature type="compositionally biased region" description="Basic and acidic residues" evidence="14">
    <location>
        <begin position="111"/>
        <end position="125"/>
    </location>
</feature>
<evidence type="ECO:0000256" key="1">
    <source>
        <dbReference type="ARBA" id="ARBA00012727"/>
    </source>
</evidence>
<evidence type="ECO:0000256" key="7">
    <source>
        <dbReference type="ARBA" id="ARBA00022763"/>
    </source>
</evidence>
<dbReference type="OrthoDB" id="9767858at2"/>
<evidence type="ECO:0000256" key="11">
    <source>
        <dbReference type="ARBA" id="ARBA00023204"/>
    </source>
</evidence>
<keyword evidence="7" id="KW-0227">DNA damage</keyword>
<dbReference type="GO" id="GO:0006281">
    <property type="term" value="P:DNA repair"/>
    <property type="evidence" value="ECO:0007669"/>
    <property type="project" value="UniProtKB-KW"/>
</dbReference>
<keyword evidence="6" id="KW-0547">Nucleotide-binding</keyword>
<dbReference type="InterPro" id="IPR012310">
    <property type="entry name" value="DNA_ligase_ATP-dep_cent"/>
</dbReference>
<accession>I8I638</accession>
<evidence type="ECO:0000256" key="14">
    <source>
        <dbReference type="SAM" id="MobiDB-lite"/>
    </source>
</evidence>
<dbReference type="InterPro" id="IPR036599">
    <property type="entry name" value="DNA_ligase_N_sf"/>
</dbReference>
<evidence type="ECO:0000313" key="16">
    <source>
        <dbReference type="EMBL" id="EIT72121.1"/>
    </source>
</evidence>
<feature type="domain" description="ATP-dependent DNA ligase family profile" evidence="15">
    <location>
        <begin position="358"/>
        <end position="485"/>
    </location>
</feature>
<evidence type="ECO:0000256" key="4">
    <source>
        <dbReference type="ARBA" id="ARBA00022705"/>
    </source>
</evidence>
<evidence type="ECO:0000313" key="17">
    <source>
        <dbReference type="Proteomes" id="UP000003704"/>
    </source>
</evidence>
<evidence type="ECO:0000256" key="8">
    <source>
        <dbReference type="ARBA" id="ARBA00022840"/>
    </source>
</evidence>
<dbReference type="GO" id="GO:0051301">
    <property type="term" value="P:cell division"/>
    <property type="evidence" value="ECO:0007669"/>
    <property type="project" value="UniProtKB-KW"/>
</dbReference>
<dbReference type="PATRIC" id="fig|1172194.4.peg.2181"/>
<keyword evidence="3" id="KW-0132">Cell division</keyword>
<dbReference type="PROSITE" id="PS50160">
    <property type="entry name" value="DNA_LIGASE_A3"/>
    <property type="match status" value="1"/>
</dbReference>
<feature type="region of interest" description="Disordered" evidence="14">
    <location>
        <begin position="99"/>
        <end position="151"/>
    </location>
</feature>
<protein>
    <recommendedName>
        <fullName evidence="1">DNA ligase (ATP)</fullName>
        <ecNumber evidence="1">6.5.1.1</ecNumber>
    </recommendedName>
</protein>
<dbReference type="Pfam" id="PF04679">
    <property type="entry name" value="DNA_ligase_A_C"/>
    <property type="match status" value="1"/>
</dbReference>
<organism evidence="16 17">
    <name type="scientific">Hydrocarboniphaga effusa AP103</name>
    <dbReference type="NCBI Taxonomy" id="1172194"/>
    <lineage>
        <taxon>Bacteria</taxon>
        <taxon>Pseudomonadati</taxon>
        <taxon>Pseudomonadota</taxon>
        <taxon>Gammaproteobacteria</taxon>
        <taxon>Nevskiales</taxon>
        <taxon>Nevskiaceae</taxon>
        <taxon>Hydrocarboniphaga</taxon>
    </lineage>
</organism>
<dbReference type="GO" id="GO:0003677">
    <property type="term" value="F:DNA binding"/>
    <property type="evidence" value="ECO:0007669"/>
    <property type="project" value="InterPro"/>
</dbReference>
<evidence type="ECO:0000256" key="9">
    <source>
        <dbReference type="ARBA" id="ARBA00022842"/>
    </source>
</evidence>
<dbReference type="GO" id="GO:0006260">
    <property type="term" value="P:DNA replication"/>
    <property type="evidence" value="ECO:0007669"/>
    <property type="project" value="UniProtKB-KW"/>
</dbReference>
<keyword evidence="8" id="KW-0067">ATP-binding</keyword>
<dbReference type="AlphaFoldDB" id="I8I638"/>
<dbReference type="NCBIfam" id="NF006701">
    <property type="entry name" value="PRK09247.1"/>
    <property type="match status" value="1"/>
</dbReference>
<keyword evidence="17" id="KW-1185">Reference proteome</keyword>
<keyword evidence="4" id="KW-0235">DNA replication</keyword>
<evidence type="ECO:0000256" key="5">
    <source>
        <dbReference type="ARBA" id="ARBA00022723"/>
    </source>
</evidence>
<dbReference type="RefSeq" id="WP_007185201.1">
    <property type="nucleotide sequence ID" value="NZ_AKGD01000001.1"/>
</dbReference>
<dbReference type="InterPro" id="IPR050191">
    <property type="entry name" value="ATP-dep_DNA_ligase"/>
</dbReference>
<dbReference type="EC" id="6.5.1.1" evidence="1"/>
<dbReference type="CDD" id="cd07972">
    <property type="entry name" value="OBF_DNA_ligase_Arch_LigB"/>
    <property type="match status" value="1"/>
</dbReference>
<dbReference type="Gene3D" id="2.40.50.140">
    <property type="entry name" value="Nucleic acid-binding proteins"/>
    <property type="match status" value="1"/>
</dbReference>
<dbReference type="Pfam" id="PF01068">
    <property type="entry name" value="DNA_ligase_A_M"/>
    <property type="match status" value="1"/>
</dbReference>
<dbReference type="PANTHER" id="PTHR45674">
    <property type="entry name" value="DNA LIGASE 1/3 FAMILY MEMBER"/>
    <property type="match status" value="1"/>
</dbReference>
<dbReference type="GO" id="GO:0006310">
    <property type="term" value="P:DNA recombination"/>
    <property type="evidence" value="ECO:0007669"/>
    <property type="project" value="UniProtKB-KW"/>
</dbReference>
<dbReference type="CDD" id="cd07897">
    <property type="entry name" value="Adenylation_DNA_ligase_Bac1"/>
    <property type="match status" value="1"/>
</dbReference>
<name>I8I638_9GAMM</name>
<evidence type="ECO:0000256" key="6">
    <source>
        <dbReference type="ARBA" id="ARBA00022741"/>
    </source>
</evidence>
<dbReference type="InterPro" id="IPR012309">
    <property type="entry name" value="DNA_ligase_ATP-dep_C"/>
</dbReference>
<dbReference type="InterPro" id="IPR026333">
    <property type="entry name" value="ATP_dep_DNA_lig_pp_1105_fam"/>
</dbReference>
<keyword evidence="11" id="KW-0234">DNA repair</keyword>
<dbReference type="PROSITE" id="PS00697">
    <property type="entry name" value="DNA_LIGASE_A1"/>
    <property type="match status" value="1"/>
</dbReference>
<dbReference type="Gene3D" id="3.30.470.30">
    <property type="entry name" value="DNA ligase/mRNA capping enzyme"/>
    <property type="match status" value="1"/>
</dbReference>
<dbReference type="SUPFAM" id="SSF56091">
    <property type="entry name" value="DNA ligase/mRNA capping enzyme, catalytic domain"/>
    <property type="match status" value="1"/>
</dbReference>
<dbReference type="PANTHER" id="PTHR45674:SF13">
    <property type="entry name" value="DNA LIGASE-RELATED"/>
    <property type="match status" value="1"/>
</dbReference>
<dbReference type="EMBL" id="AKGD01000001">
    <property type="protein sequence ID" value="EIT72121.1"/>
    <property type="molecule type" value="Genomic_DNA"/>
</dbReference>
<dbReference type="GO" id="GO:0005524">
    <property type="term" value="F:ATP binding"/>
    <property type="evidence" value="ECO:0007669"/>
    <property type="project" value="UniProtKB-KW"/>
</dbReference>
<proteinExistence type="predicted"/>
<dbReference type="Pfam" id="PF04675">
    <property type="entry name" value="DNA_ligase_A_N"/>
    <property type="match status" value="1"/>
</dbReference>
<dbReference type="STRING" id="1172194.WQQ_22580"/>
<evidence type="ECO:0000256" key="3">
    <source>
        <dbReference type="ARBA" id="ARBA00022618"/>
    </source>
</evidence>
<dbReference type="InterPro" id="IPR012340">
    <property type="entry name" value="NA-bd_OB-fold"/>
</dbReference>
<dbReference type="InterPro" id="IPR012308">
    <property type="entry name" value="DNA_ligase_ATP-dep_N"/>
</dbReference>
<evidence type="ECO:0000256" key="13">
    <source>
        <dbReference type="ARBA" id="ARBA00034003"/>
    </source>
</evidence>
<evidence type="ECO:0000256" key="2">
    <source>
        <dbReference type="ARBA" id="ARBA00022598"/>
    </source>
</evidence>
<comment type="caution">
    <text evidence="16">The sequence shown here is derived from an EMBL/GenBank/DDBJ whole genome shotgun (WGS) entry which is preliminary data.</text>
</comment>
<dbReference type="InterPro" id="IPR016059">
    <property type="entry name" value="DNA_ligase_ATP-dep_CS"/>
</dbReference>
<dbReference type="SUPFAM" id="SSF50249">
    <property type="entry name" value="Nucleic acid-binding proteins"/>
    <property type="match status" value="1"/>
</dbReference>
<dbReference type="Proteomes" id="UP000003704">
    <property type="component" value="Unassembled WGS sequence"/>
</dbReference>
<sequence length="580" mass="64827">MERFARLYAELDATTSTSAKVAAMRRYFESAPAEDAAWGLFFLQGGRLKRLIAPTRLRDWITELTQLSPALVEEGYAHVGDLAETVALLIDTRFGGERDDPLIPSPAGGRGWREAPGEGKPERAAHSPNEPSLPSLREGLSPASGREDEPATPALHECVELLQNLSTADESTQRETVFAWWRRLPFAQCFLFTKLLTGSLRVGVSSGLAARALAAHAGLDTAVMQHRLMGNWQPSAESYASLLQAGRAEALPSQPYPFCLAHPIDEATPEAVGELAGYLAEWKWDGIRGQLIRRAGQTWLWSRGEDLLNGRFPEVEAMAERLPDGSVLDGELLAWREGAVMPFSALQTRIGRKNPGRKSLADAPVTFLPYDLLEWRAEDWRGRPLSERRAQLETVCTEFGLLVSPRVDASDWDDLKRQREQARERGVEGLMLKRLDSPYTPGRKTGLWWKWKLGALTIDCVLIYAQAGHGRRSNLYSDYTLAVWDGDALVPVAKAYSGLTDEELASMDRWIRSHTIEKFGPVRSVEPVQVFEIAFENIQESRRHKAGVALRFPRIARWRRDKPAREADTLATLKQLLATR</sequence>
<comment type="catalytic activity">
    <reaction evidence="13">
        <text>ATP + (deoxyribonucleotide)n-3'-hydroxyl + 5'-phospho-(deoxyribonucleotide)m = (deoxyribonucleotide)n+m + AMP + diphosphate.</text>
        <dbReference type="EC" id="6.5.1.1"/>
    </reaction>
</comment>
<keyword evidence="2" id="KW-0436">Ligase</keyword>
<evidence type="ECO:0000256" key="12">
    <source>
        <dbReference type="ARBA" id="ARBA00023306"/>
    </source>
</evidence>
<dbReference type="NCBIfam" id="TIGR04120">
    <property type="entry name" value="DNA_lig_bact"/>
    <property type="match status" value="1"/>
</dbReference>
<gene>
    <name evidence="16" type="ORF">WQQ_22580</name>
</gene>
<dbReference type="GO" id="GO:0003910">
    <property type="term" value="F:DNA ligase (ATP) activity"/>
    <property type="evidence" value="ECO:0007669"/>
    <property type="project" value="UniProtKB-EC"/>
</dbReference>
<keyword evidence="12" id="KW-0131">Cell cycle</keyword>
<keyword evidence="10" id="KW-0233">DNA recombination</keyword>
<dbReference type="GO" id="GO:0046872">
    <property type="term" value="F:metal ion binding"/>
    <property type="evidence" value="ECO:0007669"/>
    <property type="project" value="UniProtKB-KW"/>
</dbReference>
<keyword evidence="5" id="KW-0479">Metal-binding</keyword>
<dbReference type="Gene3D" id="1.10.3260.10">
    <property type="entry name" value="DNA ligase, ATP-dependent, N-terminal domain"/>
    <property type="match status" value="1"/>
</dbReference>
<reference evidence="16 17" key="1">
    <citation type="journal article" date="2012" name="J. Bacteriol.">
        <title>Genome Sequence of n-Alkane-Degrading Hydrocarboniphaga effusa Strain AP103T (ATCC BAA-332T).</title>
        <authorList>
            <person name="Chang H.K."/>
            <person name="Zylstra G.J."/>
            <person name="Chae J.C."/>
        </authorList>
    </citation>
    <scope>NUCLEOTIDE SEQUENCE [LARGE SCALE GENOMIC DNA]</scope>
    <source>
        <strain evidence="16 17">AP103</strain>
    </source>
</reference>